<organism evidence="2 3">
    <name type="scientific">Puccinia sorghi</name>
    <dbReference type="NCBI Taxonomy" id="27349"/>
    <lineage>
        <taxon>Eukaryota</taxon>
        <taxon>Fungi</taxon>
        <taxon>Dikarya</taxon>
        <taxon>Basidiomycota</taxon>
        <taxon>Pucciniomycotina</taxon>
        <taxon>Pucciniomycetes</taxon>
        <taxon>Pucciniales</taxon>
        <taxon>Pucciniaceae</taxon>
        <taxon>Puccinia</taxon>
    </lineage>
</organism>
<dbReference type="Proteomes" id="UP000037035">
    <property type="component" value="Unassembled WGS sequence"/>
</dbReference>
<protein>
    <submittedName>
        <fullName evidence="2">Uncharacterized protein</fullName>
    </submittedName>
</protein>
<comment type="caution">
    <text evidence="2">The sequence shown here is derived from an EMBL/GenBank/DDBJ whole genome shotgun (WGS) entry which is preliminary data.</text>
</comment>
<dbReference type="Gene3D" id="3.80.10.10">
    <property type="entry name" value="Ribonuclease Inhibitor"/>
    <property type="match status" value="1"/>
</dbReference>
<accession>A0A0L6UEN7</accession>
<dbReference type="InterPro" id="IPR032675">
    <property type="entry name" value="LRR_dom_sf"/>
</dbReference>
<dbReference type="AlphaFoldDB" id="A0A0L6UEN7"/>
<evidence type="ECO:0000313" key="3">
    <source>
        <dbReference type="Proteomes" id="UP000037035"/>
    </source>
</evidence>
<feature type="region of interest" description="Disordered" evidence="1">
    <location>
        <begin position="313"/>
        <end position="338"/>
    </location>
</feature>
<sequence length="378" mass="42388">MDLDHHQPQLLLPSSLVEICLKLVSRQLISILNKIQDSPEPQSYVGREKQLIRLIDFFRKPASGSPSAPVIPSVAPHLVQNLVRLYVHHFALDPLDYGPNDLPLLLLVAICAVYSDLDTCGFRTRDPSPDRRYCYHQLRLDRPIELELVQKYLQPSQCITILNLTGDTKFTDAGLVNLHHVMGNSLRSLILDHTSVTNLGIAHLSRPLSMAPDSSEQPNKLGEPQEAFRELMSISLRGLHRMTDASAKNLARFPNLLAIDLTGTSCTDATRLILNRSQNVDHKQSHFRPARSEEELEFFSAHTAEPSERLDKLMKRKQQSTSPANKPPPTARKSLMPSASLSTCNSLLSSSLPSIKRTRLDPSILQDLLPVRKSLKKY</sequence>
<gene>
    <name evidence="2" type="ORF">VP01_675g12</name>
</gene>
<evidence type="ECO:0000256" key="1">
    <source>
        <dbReference type="SAM" id="MobiDB-lite"/>
    </source>
</evidence>
<proteinExistence type="predicted"/>
<dbReference type="VEuPathDB" id="FungiDB:VP01_675g12"/>
<reference evidence="2 3" key="1">
    <citation type="submission" date="2015-08" db="EMBL/GenBank/DDBJ databases">
        <title>Next Generation Sequencing and Analysis of the Genome of Puccinia sorghi L Schw, the Causal Agent of Maize Common Rust.</title>
        <authorList>
            <person name="Rochi L."/>
            <person name="Burguener G."/>
            <person name="Darino M."/>
            <person name="Turjanski A."/>
            <person name="Kreff E."/>
            <person name="Dieguez M.J."/>
            <person name="Sacco F."/>
        </authorList>
    </citation>
    <scope>NUCLEOTIDE SEQUENCE [LARGE SCALE GENOMIC DNA]</scope>
    <source>
        <strain evidence="2 3">RO10H11247</strain>
    </source>
</reference>
<dbReference type="SUPFAM" id="SSF52047">
    <property type="entry name" value="RNI-like"/>
    <property type="match status" value="1"/>
</dbReference>
<keyword evidence="3" id="KW-1185">Reference proteome</keyword>
<dbReference type="OrthoDB" id="2500022at2759"/>
<name>A0A0L6UEN7_9BASI</name>
<evidence type="ECO:0000313" key="2">
    <source>
        <dbReference type="EMBL" id="KNZ47009.1"/>
    </source>
</evidence>
<dbReference type="EMBL" id="LAVV01012117">
    <property type="protein sequence ID" value="KNZ47009.1"/>
    <property type="molecule type" value="Genomic_DNA"/>
</dbReference>